<name>A0A7I9Z709_9MYCO</name>
<dbReference type="Proteomes" id="UP000465301">
    <property type="component" value="Unassembled WGS sequence"/>
</dbReference>
<reference evidence="1 2" key="1">
    <citation type="journal article" date="2019" name="Emerg. Microbes Infect.">
        <title>Comprehensive subspecies identification of 175 nontuberculous mycobacteria species based on 7547 genomic profiles.</title>
        <authorList>
            <person name="Matsumoto Y."/>
            <person name="Kinjo T."/>
            <person name="Motooka D."/>
            <person name="Nabeya D."/>
            <person name="Jung N."/>
            <person name="Uechi K."/>
            <person name="Horii T."/>
            <person name="Iida T."/>
            <person name="Fujita J."/>
            <person name="Nakamura S."/>
        </authorList>
    </citation>
    <scope>NUCLEOTIDE SEQUENCE [LARGE SCALE GENOMIC DNA]</scope>
    <source>
        <strain evidence="1 2">JCM 30726</strain>
    </source>
</reference>
<dbReference type="EMBL" id="BLLA01000001">
    <property type="protein sequence ID" value="GFG96467.1"/>
    <property type="molecule type" value="Genomic_DNA"/>
</dbReference>
<evidence type="ECO:0008006" key="3">
    <source>
        <dbReference type="Google" id="ProtNLM"/>
    </source>
</evidence>
<dbReference type="AlphaFoldDB" id="A0A7I9Z709"/>
<evidence type="ECO:0000313" key="1">
    <source>
        <dbReference type="EMBL" id="GFG96467.1"/>
    </source>
</evidence>
<keyword evidence="2" id="KW-1185">Reference proteome</keyword>
<comment type="caution">
    <text evidence="1">The sequence shown here is derived from an EMBL/GenBank/DDBJ whole genome shotgun (WGS) entry which is preliminary data.</text>
</comment>
<proteinExistence type="predicted"/>
<dbReference type="Gene3D" id="3.40.50.300">
    <property type="entry name" value="P-loop containing nucleotide triphosphate hydrolases"/>
    <property type="match status" value="1"/>
</dbReference>
<evidence type="ECO:0000313" key="2">
    <source>
        <dbReference type="Proteomes" id="UP000465301"/>
    </source>
</evidence>
<dbReference type="InterPro" id="IPR027417">
    <property type="entry name" value="P-loop_NTPase"/>
</dbReference>
<dbReference type="SUPFAM" id="SSF52540">
    <property type="entry name" value="P-loop containing nucleoside triphosphate hydrolases"/>
    <property type="match status" value="1"/>
</dbReference>
<accession>A0A7I9Z709</accession>
<gene>
    <name evidence="1" type="ORF">MTIM_23460</name>
</gene>
<sequence length="233" mass="27240">MQGPAIYEHTQGNFHAVRALLRRKRRAIALYRTPTYIETSNVFLKSYWDLAPEYFPNIKVFHLIRHPLEVARSTANREKYLCDQRKYRYYRGRDGRQYRWWALTGLEPIFDSFDLSQLTLFQFHLIQWIEIENRAMEYLRRFDMHTRCLTLHAPQDLNCAATAAKILDFVGIDDSGGLSMPGVQNRTPGYETSVGNDELIQSRDIVSALPTAYLEVFQHEPYASQPWATLLST</sequence>
<protein>
    <recommendedName>
        <fullName evidence="3">Sulfotransferase family protein</fullName>
    </recommendedName>
</protein>
<organism evidence="1 2">
    <name type="scientific">Mycobacterium timonense</name>
    <dbReference type="NCBI Taxonomy" id="701043"/>
    <lineage>
        <taxon>Bacteria</taxon>
        <taxon>Bacillati</taxon>
        <taxon>Actinomycetota</taxon>
        <taxon>Actinomycetes</taxon>
        <taxon>Mycobacteriales</taxon>
        <taxon>Mycobacteriaceae</taxon>
        <taxon>Mycobacterium</taxon>
        <taxon>Mycobacterium avium complex (MAC)</taxon>
    </lineage>
</organism>